<organism evidence="14 15">
    <name type="scientific">Polypedilum vanderplanki</name>
    <name type="common">Sleeping chironomid midge</name>
    <dbReference type="NCBI Taxonomy" id="319348"/>
    <lineage>
        <taxon>Eukaryota</taxon>
        <taxon>Metazoa</taxon>
        <taxon>Ecdysozoa</taxon>
        <taxon>Arthropoda</taxon>
        <taxon>Hexapoda</taxon>
        <taxon>Insecta</taxon>
        <taxon>Pterygota</taxon>
        <taxon>Neoptera</taxon>
        <taxon>Endopterygota</taxon>
        <taxon>Diptera</taxon>
        <taxon>Nematocera</taxon>
        <taxon>Chironomoidea</taxon>
        <taxon>Chironomidae</taxon>
        <taxon>Chironominae</taxon>
        <taxon>Polypedilum</taxon>
        <taxon>Polypedilum</taxon>
    </lineage>
</organism>
<reference evidence="14" key="1">
    <citation type="submission" date="2021-03" db="EMBL/GenBank/DDBJ databases">
        <title>Chromosome level genome of the anhydrobiotic midge Polypedilum vanderplanki.</title>
        <authorList>
            <person name="Yoshida Y."/>
            <person name="Kikawada T."/>
            <person name="Gusev O."/>
        </authorList>
    </citation>
    <scope>NUCLEOTIDE SEQUENCE</scope>
    <source>
        <strain evidence="14">NIAS01</strain>
        <tissue evidence="14">Whole body or cell culture</tissue>
    </source>
</reference>
<comment type="caution">
    <text evidence="14">The sequence shown here is derived from an EMBL/GenBank/DDBJ whole genome shotgun (WGS) entry which is preliminary data.</text>
</comment>
<evidence type="ECO:0000256" key="7">
    <source>
        <dbReference type="ARBA" id="ARBA00022737"/>
    </source>
</evidence>
<keyword evidence="3" id="KW-1003">Cell membrane</keyword>
<dbReference type="InterPro" id="IPR003591">
    <property type="entry name" value="Leu-rich_rpt_typical-subtyp"/>
</dbReference>
<accession>A0A9J6C670</accession>
<feature type="chain" id="PRO_5039907033" evidence="13">
    <location>
        <begin position="25"/>
        <end position="308"/>
    </location>
</feature>
<sequence>MRPILNFLILSIINTALKLDVSNALEVMNMQCSDEDIDWQFNEICEPYNSCIITNINSTNVYTVDRTLHEFKCLIIIDSFVHEIPSNIFMTLKSNITNLHANNVSISQLRRISFPFAQKLEHVDLSWNAIYELHEMFFYDAVNLVTLNLSHNLIGEISPNVFEKLDSLQILDLSYNQISTIPFDLFQPLRNLAYLNLRNNRFQLKFGIFPRNIRMLDLSFNNLEIQQKFKIFSLLEKLETLLLHGNRIENIHQSIYDSNLRFLGLSENLFPCNILADVILTGKTHDMRIIAEHIVKNTSNIYGIKCIE</sequence>
<dbReference type="EMBL" id="JADBJN010000002">
    <property type="protein sequence ID" value="KAG5677479.1"/>
    <property type="molecule type" value="Genomic_DNA"/>
</dbReference>
<evidence type="ECO:0000256" key="8">
    <source>
        <dbReference type="ARBA" id="ARBA00022989"/>
    </source>
</evidence>
<evidence type="ECO:0000256" key="11">
    <source>
        <dbReference type="ARBA" id="ARBA00023157"/>
    </source>
</evidence>
<dbReference type="PANTHER" id="PTHR46473">
    <property type="entry name" value="GH08155P"/>
    <property type="match status" value="1"/>
</dbReference>
<dbReference type="Proteomes" id="UP001107558">
    <property type="component" value="Chromosome 2"/>
</dbReference>
<dbReference type="InterPro" id="IPR051432">
    <property type="entry name" value="KCNMA1_auxiliary"/>
</dbReference>
<evidence type="ECO:0000313" key="15">
    <source>
        <dbReference type="Proteomes" id="UP001107558"/>
    </source>
</evidence>
<dbReference type="SMART" id="SM00369">
    <property type="entry name" value="LRR_TYP"/>
    <property type="match status" value="5"/>
</dbReference>
<dbReference type="SUPFAM" id="SSF52058">
    <property type="entry name" value="L domain-like"/>
    <property type="match status" value="1"/>
</dbReference>
<evidence type="ECO:0000313" key="14">
    <source>
        <dbReference type="EMBL" id="KAG5677479.1"/>
    </source>
</evidence>
<dbReference type="Pfam" id="PF13855">
    <property type="entry name" value="LRR_8"/>
    <property type="match status" value="1"/>
</dbReference>
<evidence type="ECO:0000256" key="10">
    <source>
        <dbReference type="ARBA" id="ARBA00023136"/>
    </source>
</evidence>
<dbReference type="GO" id="GO:0034220">
    <property type="term" value="P:monoatomic ion transmembrane transport"/>
    <property type="evidence" value="ECO:0007669"/>
    <property type="project" value="UniProtKB-KW"/>
</dbReference>
<keyword evidence="15" id="KW-1185">Reference proteome</keyword>
<keyword evidence="12" id="KW-0407">Ion channel</keyword>
<keyword evidence="7" id="KW-0677">Repeat</keyword>
<gene>
    <name evidence="14" type="ORF">PVAND_007237</name>
</gene>
<dbReference type="PANTHER" id="PTHR46473:SF23">
    <property type="entry name" value="GH08155P"/>
    <property type="match status" value="1"/>
</dbReference>
<evidence type="ECO:0000256" key="5">
    <source>
        <dbReference type="ARBA" id="ARBA00022692"/>
    </source>
</evidence>
<feature type="signal peptide" evidence="13">
    <location>
        <begin position="1"/>
        <end position="24"/>
    </location>
</feature>
<evidence type="ECO:0000256" key="2">
    <source>
        <dbReference type="ARBA" id="ARBA00022448"/>
    </source>
</evidence>
<evidence type="ECO:0000256" key="1">
    <source>
        <dbReference type="ARBA" id="ARBA00004162"/>
    </source>
</evidence>
<keyword evidence="2" id="KW-0813">Transport</keyword>
<name>A0A9J6C670_POLVA</name>
<keyword evidence="8" id="KW-1133">Transmembrane helix</keyword>
<keyword evidence="11" id="KW-1015">Disulfide bond</keyword>
<dbReference type="PROSITE" id="PS51450">
    <property type="entry name" value="LRR"/>
    <property type="match status" value="2"/>
</dbReference>
<dbReference type="Gene3D" id="3.80.10.10">
    <property type="entry name" value="Ribonuclease Inhibitor"/>
    <property type="match status" value="2"/>
</dbReference>
<evidence type="ECO:0000256" key="13">
    <source>
        <dbReference type="SAM" id="SignalP"/>
    </source>
</evidence>
<dbReference type="OrthoDB" id="6022531at2759"/>
<keyword evidence="6 13" id="KW-0732">Signal</keyword>
<evidence type="ECO:0000256" key="12">
    <source>
        <dbReference type="ARBA" id="ARBA00023303"/>
    </source>
</evidence>
<dbReference type="Pfam" id="PF13516">
    <property type="entry name" value="LRR_6"/>
    <property type="match status" value="1"/>
</dbReference>
<keyword evidence="5" id="KW-0812">Transmembrane</keyword>
<keyword evidence="4" id="KW-0433">Leucine-rich repeat</keyword>
<dbReference type="InterPro" id="IPR001611">
    <property type="entry name" value="Leu-rich_rpt"/>
</dbReference>
<protein>
    <submittedName>
        <fullName evidence="14">Uncharacterized protein</fullName>
    </submittedName>
</protein>
<dbReference type="GO" id="GO:0005886">
    <property type="term" value="C:plasma membrane"/>
    <property type="evidence" value="ECO:0007669"/>
    <property type="project" value="UniProtKB-SubCell"/>
</dbReference>
<comment type="subcellular location">
    <subcellularLocation>
        <location evidence="1">Cell membrane</location>
        <topology evidence="1">Single-pass membrane protein</topology>
    </subcellularLocation>
</comment>
<evidence type="ECO:0000256" key="6">
    <source>
        <dbReference type="ARBA" id="ARBA00022729"/>
    </source>
</evidence>
<dbReference type="AlphaFoldDB" id="A0A9J6C670"/>
<evidence type="ECO:0000256" key="3">
    <source>
        <dbReference type="ARBA" id="ARBA00022475"/>
    </source>
</evidence>
<dbReference type="InterPro" id="IPR032675">
    <property type="entry name" value="LRR_dom_sf"/>
</dbReference>
<proteinExistence type="predicted"/>
<keyword evidence="9" id="KW-0406">Ion transport</keyword>
<evidence type="ECO:0000256" key="9">
    <source>
        <dbReference type="ARBA" id="ARBA00023065"/>
    </source>
</evidence>
<evidence type="ECO:0000256" key="4">
    <source>
        <dbReference type="ARBA" id="ARBA00022614"/>
    </source>
</evidence>
<keyword evidence="10" id="KW-0472">Membrane</keyword>